<dbReference type="InterPro" id="IPR028989">
    <property type="entry name" value="RimP_N"/>
</dbReference>
<dbReference type="EMBL" id="JAIHOM010000002">
    <property type="protein sequence ID" value="MCW6034812.1"/>
    <property type="molecule type" value="Genomic_DNA"/>
</dbReference>
<evidence type="ECO:0000256" key="3">
    <source>
        <dbReference type="HAMAP-Rule" id="MF_01077"/>
    </source>
</evidence>
<dbReference type="PANTHER" id="PTHR33867">
    <property type="entry name" value="RIBOSOME MATURATION FACTOR RIMP"/>
    <property type="match status" value="1"/>
</dbReference>
<evidence type="ECO:0000256" key="1">
    <source>
        <dbReference type="ARBA" id="ARBA00022490"/>
    </source>
</evidence>
<dbReference type="InterPro" id="IPR003728">
    <property type="entry name" value="Ribosome_maturation_RimP"/>
</dbReference>
<proteinExistence type="inferred from homology"/>
<evidence type="ECO:0000313" key="6">
    <source>
        <dbReference type="EMBL" id="MCW6034812.1"/>
    </source>
</evidence>
<evidence type="ECO:0000259" key="5">
    <source>
        <dbReference type="Pfam" id="PF17384"/>
    </source>
</evidence>
<dbReference type="HAMAP" id="MF_01077">
    <property type="entry name" value="RimP"/>
    <property type="match status" value="1"/>
</dbReference>
<evidence type="ECO:0000313" key="7">
    <source>
        <dbReference type="Proteomes" id="UP001526426"/>
    </source>
</evidence>
<accession>A0ABT3L0V5</accession>
<dbReference type="Proteomes" id="UP001526426">
    <property type="component" value="Unassembled WGS sequence"/>
</dbReference>
<dbReference type="InterPro" id="IPR028998">
    <property type="entry name" value="RimP_C"/>
</dbReference>
<dbReference type="InterPro" id="IPR036847">
    <property type="entry name" value="RimP_C_sf"/>
</dbReference>
<keyword evidence="7" id="KW-1185">Reference proteome</keyword>
<dbReference type="SUPFAM" id="SSF75420">
    <property type="entry name" value="YhbC-like, N-terminal domain"/>
    <property type="match status" value="1"/>
</dbReference>
<protein>
    <recommendedName>
        <fullName evidence="3">Ribosome maturation factor RimP</fullName>
    </recommendedName>
</protein>
<evidence type="ECO:0000256" key="2">
    <source>
        <dbReference type="ARBA" id="ARBA00022517"/>
    </source>
</evidence>
<gene>
    <name evidence="3 6" type="primary">rimP</name>
    <name evidence="6" type="ORF">K4A83_00775</name>
</gene>
<feature type="domain" description="Ribosome maturation factor RimP N-terminal" evidence="4">
    <location>
        <begin position="13"/>
        <end position="84"/>
    </location>
</feature>
<dbReference type="SUPFAM" id="SSF74942">
    <property type="entry name" value="YhbC-like, C-terminal domain"/>
    <property type="match status" value="1"/>
</dbReference>
<dbReference type="Pfam" id="PF02576">
    <property type="entry name" value="RimP_N"/>
    <property type="match status" value="1"/>
</dbReference>
<sequence>MTHPLIPSILELATPLAEQLGLEVVEAVFQTSKSPPVLRVDIRNPTDDTSLDDCERMSRALEEQLDVTGLIPNAYVLEISSPGVSQSLTTDRDFSVFKGFSVLVKTSAPHGGKQQWQGRLQGRDEETVYLNQKGKTIKIPRNLVAQVLLDNPE</sequence>
<dbReference type="Gene3D" id="3.30.300.70">
    <property type="entry name" value="RimP-like superfamily, N-terminal"/>
    <property type="match status" value="1"/>
</dbReference>
<keyword evidence="1 3" id="KW-0963">Cytoplasm</keyword>
<keyword evidence="2 3" id="KW-0690">Ribosome biogenesis</keyword>
<dbReference type="InterPro" id="IPR035956">
    <property type="entry name" value="RimP_N_sf"/>
</dbReference>
<dbReference type="PANTHER" id="PTHR33867:SF1">
    <property type="entry name" value="RIBOSOME MATURATION FACTOR RIMP"/>
    <property type="match status" value="1"/>
</dbReference>
<comment type="caution">
    <text evidence="6">The sequence shown here is derived from an EMBL/GenBank/DDBJ whole genome shotgun (WGS) entry which is preliminary data.</text>
</comment>
<evidence type="ECO:0000259" key="4">
    <source>
        <dbReference type="Pfam" id="PF02576"/>
    </source>
</evidence>
<name>A0ABT3L0V5_9CYAN</name>
<dbReference type="NCBIfam" id="NF000935">
    <property type="entry name" value="PRK00092.3-3"/>
    <property type="match status" value="1"/>
</dbReference>
<dbReference type="Gene3D" id="2.30.30.180">
    <property type="entry name" value="Ribosome maturation factor RimP, C-terminal domain"/>
    <property type="match status" value="1"/>
</dbReference>
<dbReference type="RefSeq" id="WP_265262467.1">
    <property type="nucleotide sequence ID" value="NZ_JAIHOM010000002.1"/>
</dbReference>
<comment type="function">
    <text evidence="3">Required for maturation of 30S ribosomal subunits.</text>
</comment>
<feature type="domain" description="Ribosome maturation factor RimP C-terminal" evidence="5">
    <location>
        <begin position="88"/>
        <end position="146"/>
    </location>
</feature>
<dbReference type="Pfam" id="PF17384">
    <property type="entry name" value="DUF150_C"/>
    <property type="match status" value="1"/>
</dbReference>
<dbReference type="CDD" id="cd01734">
    <property type="entry name" value="YlxS_C"/>
    <property type="match status" value="1"/>
</dbReference>
<organism evidence="6 7">
    <name type="scientific">Spirulina subsalsa FACHB-351</name>
    <dbReference type="NCBI Taxonomy" id="234711"/>
    <lineage>
        <taxon>Bacteria</taxon>
        <taxon>Bacillati</taxon>
        <taxon>Cyanobacteriota</taxon>
        <taxon>Cyanophyceae</taxon>
        <taxon>Spirulinales</taxon>
        <taxon>Spirulinaceae</taxon>
        <taxon>Spirulina</taxon>
    </lineage>
</organism>
<comment type="similarity">
    <text evidence="3">Belongs to the RimP family.</text>
</comment>
<reference evidence="6 7" key="1">
    <citation type="submission" date="2021-08" db="EMBL/GenBank/DDBJ databases">
        <title>Draft genome sequence of Spirulina subsalsa with high tolerance to salinity and hype-accumulation of phycocyanin.</title>
        <authorList>
            <person name="Pei H."/>
            <person name="Jiang L."/>
        </authorList>
    </citation>
    <scope>NUCLEOTIDE SEQUENCE [LARGE SCALE GENOMIC DNA]</scope>
    <source>
        <strain evidence="6 7">FACHB-351</strain>
    </source>
</reference>
<comment type="subcellular location">
    <subcellularLocation>
        <location evidence="3">Cytoplasm</location>
    </subcellularLocation>
</comment>